<evidence type="ECO:0000256" key="3">
    <source>
        <dbReference type="ARBA" id="ARBA00022452"/>
    </source>
</evidence>
<sequence length="809" mass="85192">MQGRFALVVVALAMPVAAQAEDAIVVSASTPLSGAADNGRVLIDAKALRAMQALSVGDALARQAPGVVLNEVQGNPLQADLSFRGYTASPLLGTPQGIAVYIDGVRANQPFGEVVSWDLLPSAAVEQVTLVEGAAPQFGRNALGGALSIRTKDGRSAPGIAASVAGGSYGRLRGSIEAGGKADNGLHWYGALEGFQEDGWRYASASKAWKGFAKAGWEGANSGVTLSFNRAQSDLNGNGLQDYRLLARDWRSIYTSPDNTRNIASQITLSGHHRLSEDFTLSANAFWRSIVTRSANGDMNEGALGESLYQPNAAERAALSAAGYTGFPISGETQANTAFPKWRCIANVLLNDEPNEKCNGLLTRSSTRQQEWGGAVELGWTGMGQHLTVGASYAQARARFIQNSQFGYLLPDHSVAAVSGPGAFADGTQSSENAFDARVDLHSRISSLGLYAADVLALGSRLTVTVAGRYDRTQLHNRDQITPGGGTGSLDADPVFARFNPSAMVDWHAAQGLTITAQAGESSRAPSAVELGCSDPASPCRLPNAMAGDPPLRQVVARSLSLGARIERKAWSLRLTAFRSDNRDDIQFIAGGASGFGYFANVGTTRRQGIEASGTAHWGRWQVGASYTLLDATYRTPLTLNGGSNSSNDAAAPGFDGEIVVRAGDRLPLLPRHLFKAQAAYDAAPWLTLRGEMVAAGGVYARGNENNLHQPDGTYYLGAGKTDAYAVVNASVEIRPRKGIILTAGVSNLMNAHYATAAQLGASGFDTNGGFVARPFSAPVIGGERPLLHSTFLAPAAPRRFELGLRVQL</sequence>
<dbReference type="InterPro" id="IPR039426">
    <property type="entry name" value="TonB-dep_rcpt-like"/>
</dbReference>
<keyword evidence="2 8" id="KW-0813">Transport</keyword>
<feature type="chain" id="PRO_5045347438" evidence="10">
    <location>
        <begin position="21"/>
        <end position="809"/>
    </location>
</feature>
<evidence type="ECO:0000313" key="13">
    <source>
        <dbReference type="EMBL" id="WCT78156.1"/>
    </source>
</evidence>
<dbReference type="Proteomes" id="UP001218231">
    <property type="component" value="Chromosome"/>
</dbReference>
<dbReference type="PANTHER" id="PTHR30069">
    <property type="entry name" value="TONB-DEPENDENT OUTER MEMBRANE RECEPTOR"/>
    <property type="match status" value="1"/>
</dbReference>
<dbReference type="PROSITE" id="PS52016">
    <property type="entry name" value="TONB_DEPENDENT_REC_3"/>
    <property type="match status" value="1"/>
</dbReference>
<evidence type="ECO:0000256" key="10">
    <source>
        <dbReference type="SAM" id="SignalP"/>
    </source>
</evidence>
<keyword evidence="14" id="KW-1185">Reference proteome</keyword>
<dbReference type="InterPro" id="IPR012910">
    <property type="entry name" value="Plug_dom"/>
</dbReference>
<evidence type="ECO:0000256" key="7">
    <source>
        <dbReference type="ARBA" id="ARBA00023237"/>
    </source>
</evidence>
<evidence type="ECO:0000256" key="2">
    <source>
        <dbReference type="ARBA" id="ARBA00022448"/>
    </source>
</evidence>
<comment type="subcellular location">
    <subcellularLocation>
        <location evidence="1 8">Cell outer membrane</location>
        <topology evidence="1 8">Multi-pass membrane protein</topology>
    </subcellularLocation>
</comment>
<keyword evidence="10" id="KW-0732">Signal</keyword>
<keyword evidence="6 8" id="KW-0472">Membrane</keyword>
<keyword evidence="3 8" id="KW-1134">Transmembrane beta strand</keyword>
<gene>
    <name evidence="13" type="ORF">PQ457_04060</name>
</gene>
<dbReference type="Pfam" id="PF07715">
    <property type="entry name" value="Plug"/>
    <property type="match status" value="1"/>
</dbReference>
<evidence type="ECO:0000259" key="11">
    <source>
        <dbReference type="Pfam" id="PF00593"/>
    </source>
</evidence>
<evidence type="ECO:0000256" key="8">
    <source>
        <dbReference type="PROSITE-ProRule" id="PRU01360"/>
    </source>
</evidence>
<comment type="similarity">
    <text evidence="8 9">Belongs to the TonB-dependent receptor family.</text>
</comment>
<dbReference type="InterPro" id="IPR036942">
    <property type="entry name" value="Beta-barrel_TonB_sf"/>
</dbReference>
<evidence type="ECO:0000256" key="9">
    <source>
        <dbReference type="RuleBase" id="RU003357"/>
    </source>
</evidence>
<keyword evidence="5 9" id="KW-0798">TonB box</keyword>
<accession>A0ABY7TYP1</accession>
<dbReference type="InterPro" id="IPR000531">
    <property type="entry name" value="Beta-barrel_TonB"/>
</dbReference>
<keyword evidence="7 8" id="KW-0998">Cell outer membrane</keyword>
<feature type="domain" description="TonB-dependent receptor-like beta-barrel" evidence="11">
    <location>
        <begin position="219"/>
        <end position="749"/>
    </location>
</feature>
<dbReference type="RefSeq" id="WP_273618500.1">
    <property type="nucleotide sequence ID" value="NZ_CP117417.1"/>
</dbReference>
<proteinExistence type="inferred from homology"/>
<evidence type="ECO:0000256" key="5">
    <source>
        <dbReference type="ARBA" id="ARBA00023077"/>
    </source>
</evidence>
<keyword evidence="4 8" id="KW-0812">Transmembrane</keyword>
<evidence type="ECO:0000256" key="4">
    <source>
        <dbReference type="ARBA" id="ARBA00022692"/>
    </source>
</evidence>
<evidence type="ECO:0000256" key="6">
    <source>
        <dbReference type="ARBA" id="ARBA00023136"/>
    </source>
</evidence>
<keyword evidence="13" id="KW-0675">Receptor</keyword>
<feature type="signal peptide" evidence="10">
    <location>
        <begin position="1"/>
        <end position="20"/>
    </location>
</feature>
<dbReference type="Gene3D" id="2.170.130.10">
    <property type="entry name" value="TonB-dependent receptor, plug domain"/>
    <property type="match status" value="1"/>
</dbReference>
<dbReference type="SUPFAM" id="SSF56935">
    <property type="entry name" value="Porins"/>
    <property type="match status" value="1"/>
</dbReference>
<name>A0ABY7TYP1_9SPHN</name>
<protein>
    <submittedName>
        <fullName evidence="13">TonB-dependent receptor</fullName>
    </submittedName>
</protein>
<dbReference type="InterPro" id="IPR037066">
    <property type="entry name" value="Plug_dom_sf"/>
</dbReference>
<organism evidence="13 14">
    <name type="scientific">Novosphingobium humi</name>
    <dbReference type="NCBI Taxonomy" id="2282397"/>
    <lineage>
        <taxon>Bacteria</taxon>
        <taxon>Pseudomonadati</taxon>
        <taxon>Pseudomonadota</taxon>
        <taxon>Alphaproteobacteria</taxon>
        <taxon>Sphingomonadales</taxon>
        <taxon>Sphingomonadaceae</taxon>
        <taxon>Novosphingobium</taxon>
    </lineage>
</organism>
<feature type="domain" description="TonB-dependent receptor plug" evidence="12">
    <location>
        <begin position="43"/>
        <end position="146"/>
    </location>
</feature>
<dbReference type="PANTHER" id="PTHR30069:SF39">
    <property type="entry name" value="BLL6183 PROTEIN"/>
    <property type="match status" value="1"/>
</dbReference>
<evidence type="ECO:0000256" key="1">
    <source>
        <dbReference type="ARBA" id="ARBA00004571"/>
    </source>
</evidence>
<evidence type="ECO:0000259" key="12">
    <source>
        <dbReference type="Pfam" id="PF07715"/>
    </source>
</evidence>
<reference evidence="13 14" key="1">
    <citation type="submission" date="2023-02" db="EMBL/GenBank/DDBJ databases">
        <title>Genome sequence of Novosphingobium humi KACC 19094.</title>
        <authorList>
            <person name="Kim S."/>
            <person name="Heo J."/>
            <person name="Kwon S.-W."/>
        </authorList>
    </citation>
    <scope>NUCLEOTIDE SEQUENCE [LARGE SCALE GENOMIC DNA]</scope>
    <source>
        <strain evidence="13 14">KACC 19094</strain>
    </source>
</reference>
<dbReference type="Gene3D" id="2.40.170.20">
    <property type="entry name" value="TonB-dependent receptor, beta-barrel domain"/>
    <property type="match status" value="1"/>
</dbReference>
<dbReference type="EMBL" id="CP117417">
    <property type="protein sequence ID" value="WCT78156.1"/>
    <property type="molecule type" value="Genomic_DNA"/>
</dbReference>
<evidence type="ECO:0000313" key="14">
    <source>
        <dbReference type="Proteomes" id="UP001218231"/>
    </source>
</evidence>
<dbReference type="Pfam" id="PF00593">
    <property type="entry name" value="TonB_dep_Rec_b-barrel"/>
    <property type="match status" value="1"/>
</dbReference>